<organism evidence="1 2">
    <name type="scientific">Candidatus Avichristensenella intestinipullorum</name>
    <dbReference type="NCBI Taxonomy" id="2840693"/>
    <lineage>
        <taxon>Bacteria</taxon>
        <taxon>Bacillati</taxon>
        <taxon>Bacillota</taxon>
        <taxon>Clostridia</taxon>
        <taxon>Candidatus Avichristensenella</taxon>
    </lineage>
</organism>
<evidence type="ECO:0000313" key="2">
    <source>
        <dbReference type="Proteomes" id="UP000886819"/>
    </source>
</evidence>
<dbReference type="Proteomes" id="UP000886819">
    <property type="component" value="Unassembled WGS sequence"/>
</dbReference>
<sequence>MKIAPWRHVPFVPGLPAGHFRVRSLLRRYPMAASYADDLYLDTRCLPPPPYRL</sequence>
<reference evidence="1" key="2">
    <citation type="journal article" date="2021" name="PeerJ">
        <title>Extensive microbial diversity within the chicken gut microbiome revealed by metagenomics and culture.</title>
        <authorList>
            <person name="Gilroy R."/>
            <person name="Ravi A."/>
            <person name="Getino M."/>
            <person name="Pursley I."/>
            <person name="Horton D.L."/>
            <person name="Alikhan N.F."/>
            <person name="Baker D."/>
            <person name="Gharbi K."/>
            <person name="Hall N."/>
            <person name="Watson M."/>
            <person name="Adriaenssens E.M."/>
            <person name="Foster-Nyarko E."/>
            <person name="Jarju S."/>
            <person name="Secka A."/>
            <person name="Antonio M."/>
            <person name="Oren A."/>
            <person name="Chaudhuri R.R."/>
            <person name="La Ragione R."/>
            <person name="Hildebrand F."/>
            <person name="Pallen M.J."/>
        </authorList>
    </citation>
    <scope>NUCLEOTIDE SEQUENCE</scope>
    <source>
        <strain evidence="1">ChiHile30-977</strain>
    </source>
</reference>
<name>A0A9D1CID8_9FIRM</name>
<protein>
    <submittedName>
        <fullName evidence="1">Uncharacterized protein</fullName>
    </submittedName>
</protein>
<dbReference type="EMBL" id="DVFI01000053">
    <property type="protein sequence ID" value="HIQ62675.1"/>
    <property type="molecule type" value="Genomic_DNA"/>
</dbReference>
<gene>
    <name evidence="1" type="ORF">IAA66_03695</name>
</gene>
<comment type="caution">
    <text evidence="1">The sequence shown here is derived from an EMBL/GenBank/DDBJ whole genome shotgun (WGS) entry which is preliminary data.</text>
</comment>
<evidence type="ECO:0000313" key="1">
    <source>
        <dbReference type="EMBL" id="HIQ62675.1"/>
    </source>
</evidence>
<dbReference type="AlphaFoldDB" id="A0A9D1CID8"/>
<proteinExistence type="predicted"/>
<accession>A0A9D1CID8</accession>
<reference evidence="1" key="1">
    <citation type="submission" date="2020-10" db="EMBL/GenBank/DDBJ databases">
        <authorList>
            <person name="Gilroy R."/>
        </authorList>
    </citation>
    <scope>NUCLEOTIDE SEQUENCE</scope>
    <source>
        <strain evidence="1">ChiHile30-977</strain>
    </source>
</reference>